<evidence type="ECO:0000313" key="1">
    <source>
        <dbReference type="EMBL" id="NML46919.1"/>
    </source>
</evidence>
<evidence type="ECO:0008006" key="3">
    <source>
        <dbReference type="Google" id="ProtNLM"/>
    </source>
</evidence>
<protein>
    <recommendedName>
        <fullName evidence="3">Hpt domain-containing protein</fullName>
    </recommendedName>
</protein>
<reference evidence="1 2" key="1">
    <citation type="submission" date="2020-04" db="EMBL/GenBank/DDBJ databases">
        <title>Ramlibacter sp. G-1-2-2 isolated from soil.</title>
        <authorList>
            <person name="Dahal R.H."/>
        </authorList>
    </citation>
    <scope>NUCLEOTIDE SEQUENCE [LARGE SCALE GENOMIC DNA]</scope>
    <source>
        <strain evidence="1 2">G-1-2-2</strain>
    </source>
</reference>
<proteinExistence type="predicted"/>
<accession>A0A848HBP1</accession>
<dbReference type="RefSeq" id="WP_169421158.1">
    <property type="nucleotide sequence ID" value="NZ_JABBFX010000002.1"/>
</dbReference>
<dbReference type="InterPro" id="IPR036641">
    <property type="entry name" value="HPT_dom_sf"/>
</dbReference>
<dbReference type="SUPFAM" id="SSF47226">
    <property type="entry name" value="Histidine-containing phosphotransfer domain, HPT domain"/>
    <property type="match status" value="1"/>
</dbReference>
<organism evidence="1 2">
    <name type="scientific">Ramlibacter agri</name>
    <dbReference type="NCBI Taxonomy" id="2728837"/>
    <lineage>
        <taxon>Bacteria</taxon>
        <taxon>Pseudomonadati</taxon>
        <taxon>Pseudomonadota</taxon>
        <taxon>Betaproteobacteria</taxon>
        <taxon>Burkholderiales</taxon>
        <taxon>Comamonadaceae</taxon>
        <taxon>Ramlibacter</taxon>
    </lineage>
</organism>
<name>A0A848HBP1_9BURK</name>
<keyword evidence="2" id="KW-1185">Reference proteome</keyword>
<dbReference type="Gene3D" id="1.20.120.160">
    <property type="entry name" value="HPT domain"/>
    <property type="match status" value="1"/>
</dbReference>
<dbReference type="EMBL" id="JABBFX010000002">
    <property type="protein sequence ID" value="NML46919.1"/>
    <property type="molecule type" value="Genomic_DNA"/>
</dbReference>
<sequence>MTAVQHGRLGPARLRDNLDFDANAVQAFFMGDDRGYLEARVSFIEQTAELLFDLQVAQEAWQRQWPHLQPYERKRARLIAFEIGRSAGLVGANRLAAHCRVLRDFPDGAELRPWVDAALQALRDFVAESELLTS</sequence>
<dbReference type="Proteomes" id="UP000541185">
    <property type="component" value="Unassembled WGS sequence"/>
</dbReference>
<dbReference type="GO" id="GO:0000160">
    <property type="term" value="P:phosphorelay signal transduction system"/>
    <property type="evidence" value="ECO:0007669"/>
    <property type="project" value="InterPro"/>
</dbReference>
<comment type="caution">
    <text evidence="1">The sequence shown here is derived from an EMBL/GenBank/DDBJ whole genome shotgun (WGS) entry which is preliminary data.</text>
</comment>
<evidence type="ECO:0000313" key="2">
    <source>
        <dbReference type="Proteomes" id="UP000541185"/>
    </source>
</evidence>
<dbReference type="AlphaFoldDB" id="A0A848HBP1"/>
<gene>
    <name evidence="1" type="ORF">HHL11_24450</name>
</gene>